<evidence type="ECO:0008006" key="8">
    <source>
        <dbReference type="Google" id="ProtNLM"/>
    </source>
</evidence>
<gene>
    <name evidence="6" type="ORF">BGAL_0728g00040</name>
</gene>
<feature type="repeat" description="ANK" evidence="2">
    <location>
        <begin position="1036"/>
        <end position="1065"/>
    </location>
</feature>
<sequence>MQLIALDELKSSQKARDHQECFQSFRNGNLYELQKNQNPSRIPGTCKWVLKHPTFINWKEGNGPGVLWISADPGYGKSVLSKALVDENLVASDQDTDVCYFFFKDISKEQRSLTKALSALLHQIFLSQKHLLVYTESSWAKNNTEIANLAHEIWDIMENIAMGSNTRNIICVLDALDECDASERKFFLKQLQTMYKVTVPEIVAHSSSSSLSDVSLKSHMTVDSIVSTITSGSPSLKVKFLITSRPYYEIEEEFKSLTDVFSGIRLAGEDTTATIKEEINLVIDAEIDKLKLPSKADTRLRSRLKDIEHRTYLWLYLIMDTIRLRAKASRQLKTFERILDAELPSTIDEAYEAILNKSPDKKEATKLLHIVIGAERPLALDELNIALNIDESYDGSQSFEDIELEDPELFPKRIRDICGLFVSISDSRVYLIHQTAKEFLIAKDSSLAAPGWKHSLHPYDSQSILAQICVSYLYLNTFSEINTEARCFITSPEGQPHILNEDQFKFLKYASDYWMKHWEMSSSHIDVRTIIDLCSPTVRRSIWFRACLGGKYPPKHLRGIVYTIRNALKVDNFEEVNTISPLMITSGLGLLDISKALLVTPLSQSEVNQFWRKETALSFAIGNGGYKITALLINAGANINDIDSDEQIKSALEVALENNRENIVSLLLDNKAGVNAALITAAQNWIPGTPPPDLFELVLARDGAFEPRMRARLLDTVMAERSRYLSSHLTREVKLVLSYPTKSSIDETMQRPLFLALSNWNPPIELCSSIINDPAIHDIDKCWSYNYSTGTGRSLIHYIVERFLPSWDQIEYLKLVRARGASLDKESKGSAFYSAIYSGKVECVEFFLREDPRLATLYINGKENTWPLATVALSRDYNMVRCLLTHGADIDHGTGNMSSYDRDCYYSDILLATTHDGISNMEIKIKGGLLDTLSTQQLQKAIDYGFNIDMELEGKTFLSYATSSGDVDRVRWLVQHGANVNGQPSDGRSDFPSPLMEAIWCCDDTAAIIVEILLDYGANFDGPRDYKVRDGLVVASPAHLAIIKNNEQVLQVLLGHNVDVNLPGKNYGILLKEASVNGRTRLMKLLVSHGADVNAIGQGISVLHEAILNRQPEAVSVLLDLGAYINILDYSQGTPLQLSKAMRYGEMTTLLQRRGALEVCNLKSVGPSYFHHQVRRHTSTNSLVLSRNEIEMPDPQAFSRRRSVNLQTWITYTFDHYGTVSSGLSHEELRNDVLSDLNSGFERRKEMDDGSYNQDNDTSTSYTDNGHSSNKMNSGGPIILREQKRSVALD</sequence>
<feature type="repeat" description="ANK" evidence="2">
    <location>
        <begin position="953"/>
        <end position="985"/>
    </location>
</feature>
<dbReference type="InterPro" id="IPR056884">
    <property type="entry name" value="NPHP3-like_N"/>
</dbReference>
<dbReference type="OrthoDB" id="163438at2759"/>
<dbReference type="SMART" id="SM00248">
    <property type="entry name" value="ANK"/>
    <property type="match status" value="10"/>
</dbReference>
<feature type="domain" description="Nephrocystin 3-like N-terminal" evidence="5">
    <location>
        <begin position="44"/>
        <end position="196"/>
    </location>
</feature>
<feature type="compositionally biased region" description="Polar residues" evidence="3">
    <location>
        <begin position="1251"/>
        <end position="1273"/>
    </location>
</feature>
<evidence type="ECO:0000313" key="7">
    <source>
        <dbReference type="Proteomes" id="UP000308671"/>
    </source>
</evidence>
<keyword evidence="7" id="KW-1185">Reference proteome</keyword>
<dbReference type="InterPro" id="IPR027417">
    <property type="entry name" value="P-loop_NTPase"/>
</dbReference>
<dbReference type="Proteomes" id="UP000308671">
    <property type="component" value="Unassembled WGS sequence"/>
</dbReference>
<feature type="compositionally biased region" description="Basic and acidic residues" evidence="3">
    <location>
        <begin position="1281"/>
        <end position="1290"/>
    </location>
</feature>
<dbReference type="Pfam" id="PF24883">
    <property type="entry name" value="NPHP3_N"/>
    <property type="match status" value="1"/>
</dbReference>
<feature type="repeat" description="ANK" evidence="2">
    <location>
        <begin position="612"/>
        <end position="644"/>
    </location>
</feature>
<dbReference type="PANTHER" id="PTHR10039">
    <property type="entry name" value="AMELOGENIN"/>
    <property type="match status" value="1"/>
</dbReference>
<evidence type="ECO:0000259" key="5">
    <source>
        <dbReference type="Pfam" id="PF24883"/>
    </source>
</evidence>
<feature type="repeat" description="ANK" evidence="2">
    <location>
        <begin position="1098"/>
        <end position="1130"/>
    </location>
</feature>
<dbReference type="Pfam" id="PF22939">
    <property type="entry name" value="WHD_GPIID"/>
    <property type="match status" value="1"/>
</dbReference>
<dbReference type="Pfam" id="PF12796">
    <property type="entry name" value="Ank_2"/>
    <property type="match status" value="2"/>
</dbReference>
<feature type="domain" description="GPI inositol-deacylase winged helix" evidence="4">
    <location>
        <begin position="352"/>
        <end position="444"/>
    </location>
</feature>
<dbReference type="PROSITE" id="PS50297">
    <property type="entry name" value="ANK_REP_REGION"/>
    <property type="match status" value="2"/>
</dbReference>
<dbReference type="InterPro" id="IPR002110">
    <property type="entry name" value="Ankyrin_rpt"/>
</dbReference>
<dbReference type="Pfam" id="PF00023">
    <property type="entry name" value="Ank"/>
    <property type="match status" value="1"/>
</dbReference>
<feature type="region of interest" description="Disordered" evidence="3">
    <location>
        <begin position="1244"/>
        <end position="1290"/>
    </location>
</feature>
<accession>A0A4S8QHF5</accession>
<evidence type="ECO:0000259" key="4">
    <source>
        <dbReference type="Pfam" id="PF22939"/>
    </source>
</evidence>
<dbReference type="SUPFAM" id="SSF48403">
    <property type="entry name" value="Ankyrin repeat"/>
    <property type="match status" value="2"/>
</dbReference>
<dbReference type="Gene3D" id="1.25.40.20">
    <property type="entry name" value="Ankyrin repeat-containing domain"/>
    <property type="match status" value="3"/>
</dbReference>
<protein>
    <recommendedName>
        <fullName evidence="8">NACHT domain-containing protein</fullName>
    </recommendedName>
</protein>
<dbReference type="PROSITE" id="PS50088">
    <property type="entry name" value="ANK_REPEAT"/>
    <property type="match status" value="4"/>
</dbReference>
<evidence type="ECO:0000256" key="3">
    <source>
        <dbReference type="SAM" id="MobiDB-lite"/>
    </source>
</evidence>
<dbReference type="InterPro" id="IPR054471">
    <property type="entry name" value="GPIID_WHD"/>
</dbReference>
<evidence type="ECO:0000313" key="6">
    <source>
        <dbReference type="EMBL" id="THV44123.1"/>
    </source>
</evidence>
<proteinExistence type="predicted"/>
<dbReference type="EMBL" id="PQXL01000723">
    <property type="protein sequence ID" value="THV44123.1"/>
    <property type="molecule type" value="Genomic_DNA"/>
</dbReference>
<name>A0A4S8QHF5_9HELO</name>
<keyword evidence="1" id="KW-0677">Repeat</keyword>
<reference evidence="6 7" key="1">
    <citation type="submission" date="2017-12" db="EMBL/GenBank/DDBJ databases">
        <title>Comparative genomics of Botrytis spp.</title>
        <authorList>
            <person name="Valero-Jimenez C.A."/>
            <person name="Tapia P."/>
            <person name="Veloso J."/>
            <person name="Silva-Moreno E."/>
            <person name="Staats M."/>
            <person name="Valdes J.H."/>
            <person name="Van Kan J.A.L."/>
        </authorList>
    </citation>
    <scope>NUCLEOTIDE SEQUENCE [LARGE SCALE GENOMIC DNA]</scope>
    <source>
        <strain evidence="6 7">MUCL435</strain>
    </source>
</reference>
<keyword evidence="2" id="KW-0040">ANK repeat</keyword>
<comment type="caution">
    <text evidence="6">The sequence shown here is derived from an EMBL/GenBank/DDBJ whole genome shotgun (WGS) entry which is preliminary data.</text>
</comment>
<dbReference type="Gene3D" id="3.40.50.300">
    <property type="entry name" value="P-loop containing nucleotide triphosphate hydrolases"/>
    <property type="match status" value="1"/>
</dbReference>
<organism evidence="6 7">
    <name type="scientific">Botrytis galanthina</name>
    <dbReference type="NCBI Taxonomy" id="278940"/>
    <lineage>
        <taxon>Eukaryota</taxon>
        <taxon>Fungi</taxon>
        <taxon>Dikarya</taxon>
        <taxon>Ascomycota</taxon>
        <taxon>Pezizomycotina</taxon>
        <taxon>Leotiomycetes</taxon>
        <taxon>Helotiales</taxon>
        <taxon>Sclerotiniaceae</taxon>
        <taxon>Botrytis</taxon>
    </lineage>
</organism>
<evidence type="ECO:0000256" key="1">
    <source>
        <dbReference type="ARBA" id="ARBA00022737"/>
    </source>
</evidence>
<evidence type="ECO:0000256" key="2">
    <source>
        <dbReference type="PROSITE-ProRule" id="PRU00023"/>
    </source>
</evidence>
<dbReference type="InterPro" id="IPR036770">
    <property type="entry name" value="Ankyrin_rpt-contain_sf"/>
</dbReference>